<sequence length="116" mass="13570">MDNFNEETPGWLMYPVFHGVLHFSQVNLWPFRDCFKGLKMSQMERYQSCKEAVAESPIEIFQEDGSDKHPFLSSSDSLTDAWTPTVHKLCHNQAFCGLCDTQFLSLRTVQQLFRMW</sequence>
<dbReference type="Proteomes" id="UP001054837">
    <property type="component" value="Unassembled WGS sequence"/>
</dbReference>
<evidence type="ECO:0000313" key="1">
    <source>
        <dbReference type="EMBL" id="GIY68150.1"/>
    </source>
</evidence>
<keyword evidence="2" id="KW-1185">Reference proteome</keyword>
<dbReference type="AlphaFoldDB" id="A0AAV4VDW5"/>
<organism evidence="1 2">
    <name type="scientific">Caerostris darwini</name>
    <dbReference type="NCBI Taxonomy" id="1538125"/>
    <lineage>
        <taxon>Eukaryota</taxon>
        <taxon>Metazoa</taxon>
        <taxon>Ecdysozoa</taxon>
        <taxon>Arthropoda</taxon>
        <taxon>Chelicerata</taxon>
        <taxon>Arachnida</taxon>
        <taxon>Araneae</taxon>
        <taxon>Araneomorphae</taxon>
        <taxon>Entelegynae</taxon>
        <taxon>Araneoidea</taxon>
        <taxon>Araneidae</taxon>
        <taxon>Caerostris</taxon>
    </lineage>
</organism>
<protein>
    <submittedName>
        <fullName evidence="1">Uncharacterized protein</fullName>
    </submittedName>
</protein>
<accession>A0AAV4VDW5</accession>
<dbReference type="EMBL" id="BPLQ01012839">
    <property type="protein sequence ID" value="GIY68150.1"/>
    <property type="molecule type" value="Genomic_DNA"/>
</dbReference>
<gene>
    <name evidence="1" type="ORF">CDAR_255571</name>
</gene>
<comment type="caution">
    <text evidence="1">The sequence shown here is derived from an EMBL/GenBank/DDBJ whole genome shotgun (WGS) entry which is preliminary data.</text>
</comment>
<reference evidence="1 2" key="1">
    <citation type="submission" date="2021-06" db="EMBL/GenBank/DDBJ databases">
        <title>Caerostris darwini draft genome.</title>
        <authorList>
            <person name="Kono N."/>
            <person name="Arakawa K."/>
        </authorList>
    </citation>
    <scope>NUCLEOTIDE SEQUENCE [LARGE SCALE GENOMIC DNA]</scope>
</reference>
<name>A0AAV4VDW5_9ARAC</name>
<evidence type="ECO:0000313" key="2">
    <source>
        <dbReference type="Proteomes" id="UP001054837"/>
    </source>
</evidence>
<proteinExistence type="predicted"/>